<sequence length="170" mass="19558">MDGTSQRPLQYEDTDNGPVARALEGAITTRSLPAQDIPPGRDHMFEIVFQLDHPRFIQLRGQKPPLHFHSSQEEYMTVLEGRLCIEVEGQERVLTSDDGEVAIRPWTHHRLWPPPPADGPSGRRTVFLLSSTDSDQTFKLDEVFYENWYSYQEEIVIRGKKVDVLQVLSR</sequence>
<protein>
    <recommendedName>
        <fullName evidence="1">Cupin type-2 domain-containing protein</fullName>
    </recommendedName>
</protein>
<dbReference type="Gene3D" id="2.60.120.10">
    <property type="entry name" value="Jelly Rolls"/>
    <property type="match status" value="1"/>
</dbReference>
<keyword evidence="3" id="KW-1185">Reference proteome</keyword>
<dbReference type="CDD" id="cd02208">
    <property type="entry name" value="cupin_RmlC-like"/>
    <property type="match status" value="1"/>
</dbReference>
<gene>
    <name evidence="2" type="ORF">Daus18300_011207</name>
</gene>
<accession>A0ABR3W7Y1</accession>
<evidence type="ECO:0000259" key="1">
    <source>
        <dbReference type="Pfam" id="PF07883"/>
    </source>
</evidence>
<dbReference type="InterPro" id="IPR011051">
    <property type="entry name" value="RmlC_Cupin_sf"/>
</dbReference>
<dbReference type="Pfam" id="PF07883">
    <property type="entry name" value="Cupin_2"/>
    <property type="match status" value="1"/>
</dbReference>
<dbReference type="Proteomes" id="UP001583177">
    <property type="component" value="Unassembled WGS sequence"/>
</dbReference>
<dbReference type="EMBL" id="JAWRVE010000133">
    <property type="protein sequence ID" value="KAL1855206.1"/>
    <property type="molecule type" value="Genomic_DNA"/>
</dbReference>
<proteinExistence type="predicted"/>
<comment type="caution">
    <text evidence="2">The sequence shown here is derived from an EMBL/GenBank/DDBJ whole genome shotgun (WGS) entry which is preliminary data.</text>
</comment>
<reference evidence="2 3" key="1">
    <citation type="journal article" date="2024" name="IMA Fungus">
        <title>IMA Genome - F19 : A genome assembly and annotation guide to empower mycologists, including annotated draft genome sequences of Ceratocystis pirilliformis, Diaporthe australafricana, Fusarium ophioides, Paecilomyces lecythidis, and Sporothrix stenoceras.</title>
        <authorList>
            <person name="Aylward J."/>
            <person name="Wilson A.M."/>
            <person name="Visagie C.M."/>
            <person name="Spraker J."/>
            <person name="Barnes I."/>
            <person name="Buitendag C."/>
            <person name="Ceriani C."/>
            <person name="Del Mar Angel L."/>
            <person name="du Plessis D."/>
            <person name="Fuchs T."/>
            <person name="Gasser K."/>
            <person name="Kramer D."/>
            <person name="Li W."/>
            <person name="Munsamy K."/>
            <person name="Piso A."/>
            <person name="Price J.L."/>
            <person name="Sonnekus B."/>
            <person name="Thomas C."/>
            <person name="van der Nest A."/>
            <person name="van Dijk A."/>
            <person name="van Heerden A."/>
            <person name="van Vuuren N."/>
            <person name="Yilmaz N."/>
            <person name="Duong T.A."/>
            <person name="van der Merwe N.A."/>
            <person name="Wingfield M.J."/>
            <person name="Wingfield B.D."/>
        </authorList>
    </citation>
    <scope>NUCLEOTIDE SEQUENCE [LARGE SCALE GENOMIC DNA]</scope>
    <source>
        <strain evidence="2 3">CMW 18300</strain>
    </source>
</reference>
<evidence type="ECO:0000313" key="2">
    <source>
        <dbReference type="EMBL" id="KAL1855206.1"/>
    </source>
</evidence>
<dbReference type="InterPro" id="IPR013096">
    <property type="entry name" value="Cupin_2"/>
</dbReference>
<dbReference type="SUPFAM" id="SSF51182">
    <property type="entry name" value="RmlC-like cupins"/>
    <property type="match status" value="1"/>
</dbReference>
<organism evidence="2 3">
    <name type="scientific">Diaporthe australafricana</name>
    <dbReference type="NCBI Taxonomy" id="127596"/>
    <lineage>
        <taxon>Eukaryota</taxon>
        <taxon>Fungi</taxon>
        <taxon>Dikarya</taxon>
        <taxon>Ascomycota</taxon>
        <taxon>Pezizomycotina</taxon>
        <taxon>Sordariomycetes</taxon>
        <taxon>Sordariomycetidae</taxon>
        <taxon>Diaporthales</taxon>
        <taxon>Diaporthaceae</taxon>
        <taxon>Diaporthe</taxon>
    </lineage>
</organism>
<dbReference type="InterPro" id="IPR014710">
    <property type="entry name" value="RmlC-like_jellyroll"/>
</dbReference>
<feature type="domain" description="Cupin type-2" evidence="1">
    <location>
        <begin position="61"/>
        <end position="111"/>
    </location>
</feature>
<evidence type="ECO:0000313" key="3">
    <source>
        <dbReference type="Proteomes" id="UP001583177"/>
    </source>
</evidence>
<name>A0ABR3W7Y1_9PEZI</name>